<comment type="function">
    <text evidence="5">Transcriptional repressor for the pyruvate dehydrogenase complex genes aceEF and lpd.</text>
</comment>
<keyword evidence="2" id="KW-0805">Transcription regulation</keyword>
<keyword evidence="4" id="KW-0804">Transcription</keyword>
<gene>
    <name evidence="8" type="ORF">MGWOODY_XGa1351</name>
</gene>
<dbReference type="InterPro" id="IPR008920">
    <property type="entry name" value="TF_FadR/GntR_C"/>
</dbReference>
<proteinExistence type="predicted"/>
<dbReference type="Pfam" id="PF00392">
    <property type="entry name" value="GntR"/>
    <property type="match status" value="1"/>
</dbReference>
<dbReference type="AlphaFoldDB" id="A0A170PRM8"/>
<reference evidence="8" key="1">
    <citation type="submission" date="2015-10" db="EMBL/GenBank/DDBJ databases">
        <authorList>
            <person name="Gilbert D.G."/>
        </authorList>
    </citation>
    <scope>NUCLEOTIDE SEQUENCE</scope>
</reference>
<evidence type="ECO:0000256" key="1">
    <source>
        <dbReference type="ARBA" id="ARBA00022491"/>
    </source>
</evidence>
<organism evidence="8">
    <name type="scientific">hydrothermal vent metagenome</name>
    <dbReference type="NCBI Taxonomy" id="652676"/>
    <lineage>
        <taxon>unclassified sequences</taxon>
        <taxon>metagenomes</taxon>
        <taxon>ecological metagenomes</taxon>
    </lineage>
</organism>
<dbReference type="PANTHER" id="PTHR43537">
    <property type="entry name" value="TRANSCRIPTIONAL REGULATOR, GNTR FAMILY"/>
    <property type="match status" value="1"/>
</dbReference>
<evidence type="ECO:0000256" key="4">
    <source>
        <dbReference type="ARBA" id="ARBA00023163"/>
    </source>
</evidence>
<dbReference type="InterPro" id="IPR036390">
    <property type="entry name" value="WH_DNA-bd_sf"/>
</dbReference>
<dbReference type="Gene3D" id="1.20.120.530">
    <property type="entry name" value="GntR ligand-binding domain-like"/>
    <property type="match status" value="1"/>
</dbReference>
<dbReference type="EMBL" id="CZRL01000097">
    <property type="protein sequence ID" value="CUS53280.1"/>
    <property type="molecule type" value="Genomic_DNA"/>
</dbReference>
<evidence type="ECO:0000259" key="7">
    <source>
        <dbReference type="PROSITE" id="PS50949"/>
    </source>
</evidence>
<dbReference type="InterPro" id="IPR036388">
    <property type="entry name" value="WH-like_DNA-bd_sf"/>
</dbReference>
<keyword evidence="1" id="KW-0678">Repressor</keyword>
<evidence type="ECO:0000256" key="6">
    <source>
        <dbReference type="ARBA" id="ARBA00039592"/>
    </source>
</evidence>
<dbReference type="GO" id="GO:0003677">
    <property type="term" value="F:DNA binding"/>
    <property type="evidence" value="ECO:0007669"/>
    <property type="project" value="UniProtKB-KW"/>
</dbReference>
<accession>A0A170PRM8</accession>
<dbReference type="PANTHER" id="PTHR43537:SF34">
    <property type="entry name" value="PYRUVATE DEHYDROGENASE COMPLEX REPRESSOR"/>
    <property type="match status" value="1"/>
</dbReference>
<feature type="domain" description="HTH gntR-type" evidence="7">
    <location>
        <begin position="4"/>
        <end position="72"/>
    </location>
</feature>
<evidence type="ECO:0000256" key="3">
    <source>
        <dbReference type="ARBA" id="ARBA00023125"/>
    </source>
</evidence>
<protein>
    <recommendedName>
        <fullName evidence="6">Pyruvate dehydrogenase complex repressor</fullName>
    </recommendedName>
</protein>
<name>A0A170PRM8_9ZZZZ</name>
<evidence type="ECO:0000256" key="5">
    <source>
        <dbReference type="ARBA" id="ARBA00037357"/>
    </source>
</evidence>
<dbReference type="Gene3D" id="1.10.10.10">
    <property type="entry name" value="Winged helix-like DNA-binding domain superfamily/Winged helix DNA-binding domain"/>
    <property type="match status" value="1"/>
</dbReference>
<dbReference type="SUPFAM" id="SSF46785">
    <property type="entry name" value="Winged helix' DNA-binding domain"/>
    <property type="match status" value="1"/>
</dbReference>
<sequence>MDTPRVSDIVVEKIERSILEGTLKPGQRLPAERKFAEQMGVSRPSLREALQKLSARGMLVARRGGGTTVTKSLNPALENPLLELISNSPDSHADVLELRHAIESLSAYYAASRRTESDIEQIRTCYKRLIISHSRQDAALEAKADANFHLAIAEASHNVVLVHVMRSLFSLLRKSIRYNLENVYAQSGRFEHVRDQHYHLMTAIINGDPDHARSASDRHIDYVERVLIDIDSQRQREARASRRALGAATD</sequence>
<evidence type="ECO:0000256" key="2">
    <source>
        <dbReference type="ARBA" id="ARBA00023015"/>
    </source>
</evidence>
<dbReference type="SUPFAM" id="SSF48008">
    <property type="entry name" value="GntR ligand-binding domain-like"/>
    <property type="match status" value="1"/>
</dbReference>
<dbReference type="SMART" id="SM00895">
    <property type="entry name" value="FCD"/>
    <property type="match status" value="1"/>
</dbReference>
<dbReference type="InterPro" id="IPR011711">
    <property type="entry name" value="GntR_C"/>
</dbReference>
<dbReference type="SMART" id="SM00345">
    <property type="entry name" value="HTH_GNTR"/>
    <property type="match status" value="1"/>
</dbReference>
<dbReference type="PRINTS" id="PR00035">
    <property type="entry name" value="HTHGNTR"/>
</dbReference>
<dbReference type="InterPro" id="IPR000524">
    <property type="entry name" value="Tscrpt_reg_HTH_GntR"/>
</dbReference>
<dbReference type="CDD" id="cd07377">
    <property type="entry name" value="WHTH_GntR"/>
    <property type="match status" value="1"/>
</dbReference>
<evidence type="ECO:0000313" key="8">
    <source>
        <dbReference type="EMBL" id="CUS53280.1"/>
    </source>
</evidence>
<keyword evidence="3" id="KW-0238">DNA-binding</keyword>
<dbReference type="PROSITE" id="PS50949">
    <property type="entry name" value="HTH_GNTR"/>
    <property type="match status" value="1"/>
</dbReference>
<dbReference type="Pfam" id="PF07729">
    <property type="entry name" value="FCD"/>
    <property type="match status" value="1"/>
</dbReference>
<dbReference type="GO" id="GO:0003700">
    <property type="term" value="F:DNA-binding transcription factor activity"/>
    <property type="evidence" value="ECO:0007669"/>
    <property type="project" value="InterPro"/>
</dbReference>